<name>A0ABP5S7E1_9ACTN</name>
<evidence type="ECO:0000313" key="2">
    <source>
        <dbReference type="EMBL" id="GAA2324757.1"/>
    </source>
</evidence>
<dbReference type="PANTHER" id="PTHR34613:SF1">
    <property type="entry name" value="SLL6017 PROTEIN"/>
    <property type="match status" value="1"/>
</dbReference>
<reference evidence="3" key="1">
    <citation type="journal article" date="2019" name="Int. J. Syst. Evol. Microbiol.">
        <title>The Global Catalogue of Microorganisms (GCM) 10K type strain sequencing project: providing services to taxonomists for standard genome sequencing and annotation.</title>
        <authorList>
            <consortium name="The Broad Institute Genomics Platform"/>
            <consortium name="The Broad Institute Genome Sequencing Center for Infectious Disease"/>
            <person name="Wu L."/>
            <person name="Ma J."/>
        </authorList>
    </citation>
    <scope>NUCLEOTIDE SEQUENCE [LARGE SCALE GENOMIC DNA]</scope>
    <source>
        <strain evidence="3">JCM 6238</strain>
    </source>
</reference>
<dbReference type="PANTHER" id="PTHR34613">
    <property type="entry name" value="SLL0800 PROTEIN"/>
    <property type="match status" value="1"/>
</dbReference>
<dbReference type="RefSeq" id="WP_310286057.1">
    <property type="nucleotide sequence ID" value="NZ_BAAASX010000002.1"/>
</dbReference>
<evidence type="ECO:0000256" key="1">
    <source>
        <dbReference type="SAM" id="SignalP"/>
    </source>
</evidence>
<evidence type="ECO:0000313" key="3">
    <source>
        <dbReference type="Proteomes" id="UP001501584"/>
    </source>
</evidence>
<feature type="chain" id="PRO_5047519196" description="DUF5667 domain-containing protein" evidence="1">
    <location>
        <begin position="24"/>
        <end position="202"/>
    </location>
</feature>
<gene>
    <name evidence="2" type="ORF">GCM10010403_13810</name>
</gene>
<dbReference type="Proteomes" id="UP001501584">
    <property type="component" value="Unassembled WGS sequence"/>
</dbReference>
<comment type="caution">
    <text evidence="2">The sequence shown here is derived from an EMBL/GenBank/DDBJ whole genome shotgun (WGS) entry which is preliminary data.</text>
</comment>
<feature type="signal peptide" evidence="1">
    <location>
        <begin position="1"/>
        <end position="23"/>
    </location>
</feature>
<accession>A0ABP5S7E1</accession>
<keyword evidence="3" id="KW-1185">Reference proteome</keyword>
<proteinExistence type="predicted"/>
<keyword evidence="1" id="KW-0732">Signal</keyword>
<sequence>MNCRHRIKAPVVLIVICSNPAVAAWAAEPIDTGQPGSAFRMQVLSPANYPKLFENSENGERKDQMVLGTLIHERSDDIERLLIAAEAELALLPEETAKRYTQYMLGQLGEHARTILEALMQQETYPYQSKLLAEREARGEARGEAKGRLEEASEMLLDLIETRGLRITENERRRIERCGDLAQLRAWMKLSVTARSAADIFG</sequence>
<evidence type="ECO:0008006" key="4">
    <source>
        <dbReference type="Google" id="ProtNLM"/>
    </source>
</evidence>
<protein>
    <recommendedName>
        <fullName evidence="4">DUF5667 domain-containing protein</fullName>
    </recommendedName>
</protein>
<organism evidence="2 3">
    <name type="scientific">Glycomyces rutgersensis</name>
    <dbReference type="NCBI Taxonomy" id="58115"/>
    <lineage>
        <taxon>Bacteria</taxon>
        <taxon>Bacillati</taxon>
        <taxon>Actinomycetota</taxon>
        <taxon>Actinomycetes</taxon>
        <taxon>Glycomycetales</taxon>
        <taxon>Glycomycetaceae</taxon>
        <taxon>Glycomyces</taxon>
    </lineage>
</organism>
<dbReference type="EMBL" id="BAAASX010000002">
    <property type="protein sequence ID" value="GAA2324757.1"/>
    <property type="molecule type" value="Genomic_DNA"/>
</dbReference>